<organism evidence="2 3">
    <name type="scientific">Dethiobacter alkaliphilus AHT 1</name>
    <dbReference type="NCBI Taxonomy" id="555088"/>
    <lineage>
        <taxon>Bacteria</taxon>
        <taxon>Bacillati</taxon>
        <taxon>Bacillota</taxon>
        <taxon>Dethiobacteria</taxon>
        <taxon>Dethiobacterales</taxon>
        <taxon>Dethiobacteraceae</taxon>
        <taxon>Dethiobacter</taxon>
    </lineage>
</organism>
<dbReference type="GO" id="GO:0005829">
    <property type="term" value="C:cytosol"/>
    <property type="evidence" value="ECO:0007669"/>
    <property type="project" value="TreeGrafter"/>
</dbReference>
<dbReference type="STRING" id="555088.DealDRAFT_0270"/>
<keyword evidence="3" id="KW-1185">Reference proteome</keyword>
<dbReference type="Proteomes" id="UP000006443">
    <property type="component" value="Unassembled WGS sequence"/>
</dbReference>
<evidence type="ECO:0000313" key="3">
    <source>
        <dbReference type="Proteomes" id="UP000006443"/>
    </source>
</evidence>
<sequence length="140" mass="15132">MKVSAKGEYGVRAMAILALEFRAGPIPLREIAKREGISYQFLEQIFLPLRRAGLIDSVRGAKGGYVLARPPDEIKVGDILRALEGPIAPVECVGEGNTDACGRSAACLTRGIWEKLRDTMSEVLNDITLADVIKMSADST</sequence>
<evidence type="ECO:0000313" key="2">
    <source>
        <dbReference type="EMBL" id="EEG78996.1"/>
    </source>
</evidence>
<dbReference type="PANTHER" id="PTHR33221:SF5">
    <property type="entry name" value="HTH-TYPE TRANSCRIPTIONAL REGULATOR ISCR"/>
    <property type="match status" value="1"/>
</dbReference>
<name>C0GCR1_DETAL</name>
<dbReference type="InterPro" id="IPR030489">
    <property type="entry name" value="TR_Rrf2-type_CS"/>
</dbReference>
<dbReference type="PROSITE" id="PS01332">
    <property type="entry name" value="HTH_RRF2_1"/>
    <property type="match status" value="1"/>
</dbReference>
<dbReference type="InterPro" id="IPR036388">
    <property type="entry name" value="WH-like_DNA-bd_sf"/>
</dbReference>
<dbReference type="RefSeq" id="WP_008514124.1">
    <property type="nucleotide sequence ID" value="NZ_ACJM01000001.1"/>
</dbReference>
<dbReference type="Gene3D" id="1.10.10.10">
    <property type="entry name" value="Winged helix-like DNA-binding domain superfamily/Winged helix DNA-binding domain"/>
    <property type="match status" value="1"/>
</dbReference>
<keyword evidence="1" id="KW-0238">DNA-binding</keyword>
<dbReference type="EMBL" id="ACJM01000001">
    <property type="protein sequence ID" value="EEG78996.1"/>
    <property type="molecule type" value="Genomic_DNA"/>
</dbReference>
<gene>
    <name evidence="2" type="ORF">DealDRAFT_0270</name>
</gene>
<dbReference type="OrthoDB" id="9808360at2"/>
<dbReference type="GO" id="GO:0003700">
    <property type="term" value="F:DNA-binding transcription factor activity"/>
    <property type="evidence" value="ECO:0007669"/>
    <property type="project" value="TreeGrafter"/>
</dbReference>
<dbReference type="Pfam" id="PF02082">
    <property type="entry name" value="Rrf2"/>
    <property type="match status" value="1"/>
</dbReference>
<reference evidence="2 3" key="1">
    <citation type="submission" date="2009-02" db="EMBL/GenBank/DDBJ databases">
        <title>Sequencing of the draft genome and assembly of Dethiobacter alkaliphilus AHT 1.</title>
        <authorList>
            <consortium name="US DOE Joint Genome Institute (JGI-PGF)"/>
            <person name="Lucas S."/>
            <person name="Copeland A."/>
            <person name="Lapidus A."/>
            <person name="Glavina del Rio T."/>
            <person name="Dalin E."/>
            <person name="Tice H."/>
            <person name="Bruce D."/>
            <person name="Goodwin L."/>
            <person name="Pitluck S."/>
            <person name="Larimer F."/>
            <person name="Land M.L."/>
            <person name="Hauser L."/>
            <person name="Muyzer G."/>
        </authorList>
    </citation>
    <scope>NUCLEOTIDE SEQUENCE [LARGE SCALE GENOMIC DNA]</scope>
    <source>
        <strain evidence="2 3">AHT 1</strain>
    </source>
</reference>
<dbReference type="PROSITE" id="PS51197">
    <property type="entry name" value="HTH_RRF2_2"/>
    <property type="match status" value="1"/>
</dbReference>
<dbReference type="eggNOG" id="COG1959">
    <property type="taxonomic scope" value="Bacteria"/>
</dbReference>
<dbReference type="NCBIfam" id="TIGR00738">
    <property type="entry name" value="rrf2_super"/>
    <property type="match status" value="1"/>
</dbReference>
<protein>
    <submittedName>
        <fullName evidence="2">Transcriptional regulator, BadM/Rrf2 family</fullName>
    </submittedName>
</protein>
<dbReference type="SUPFAM" id="SSF46785">
    <property type="entry name" value="Winged helix' DNA-binding domain"/>
    <property type="match status" value="1"/>
</dbReference>
<dbReference type="InterPro" id="IPR036390">
    <property type="entry name" value="WH_DNA-bd_sf"/>
</dbReference>
<dbReference type="InterPro" id="IPR000944">
    <property type="entry name" value="Tscrpt_reg_Rrf2"/>
</dbReference>
<dbReference type="GO" id="GO:0003677">
    <property type="term" value="F:DNA binding"/>
    <property type="evidence" value="ECO:0007669"/>
    <property type="project" value="UniProtKB-KW"/>
</dbReference>
<dbReference type="PANTHER" id="PTHR33221">
    <property type="entry name" value="WINGED HELIX-TURN-HELIX TRANSCRIPTIONAL REGULATOR, RRF2 FAMILY"/>
    <property type="match status" value="1"/>
</dbReference>
<proteinExistence type="predicted"/>
<dbReference type="AlphaFoldDB" id="C0GCR1"/>
<evidence type="ECO:0000256" key="1">
    <source>
        <dbReference type="ARBA" id="ARBA00023125"/>
    </source>
</evidence>
<accession>C0GCR1</accession>
<comment type="caution">
    <text evidence="2">The sequence shown here is derived from an EMBL/GenBank/DDBJ whole genome shotgun (WGS) entry which is preliminary data.</text>
</comment>